<dbReference type="Gene3D" id="1.10.10.60">
    <property type="entry name" value="Homeodomain-like"/>
    <property type="match status" value="1"/>
</dbReference>
<dbReference type="InterPro" id="IPR017970">
    <property type="entry name" value="Homeobox_CS"/>
</dbReference>
<name>A0A915CS03_9BILA</name>
<sequence length="352" mass="38232">MTSGAASTSTCYPTNHTSSPSTTNFYYQPSHPQQQMVLAAQQLNGNMAYFPSSMALNGNVNGLESVVPTSSSCYTAPTANGTVNGVDQMGFDSKSNLCLYGSNQQSTSSGEWTLNDVPSANSIQDNTTGSTIVGIDSNGTSANHTPASRSHKESKKRRKQHNSSVNNGTTDESLEDNDDDEDDKNALAVYPWMTRVHSGTGPNRGEKRQRTAYTRNQVLELEKEFHYCKYLTRKRRIEIAHSLILTERQVKIWFQNRRMKHKKENKDRPSSREMSVANAAATAAAHLAAAAAFGQAQHQSFVCSSGASMPSAATSSAAVAAAAAMQFTTGMQTFHHLSSFPRNLLIAPNNYS</sequence>
<dbReference type="GO" id="GO:0005654">
    <property type="term" value="C:nucleoplasm"/>
    <property type="evidence" value="ECO:0007669"/>
    <property type="project" value="TreeGrafter"/>
</dbReference>
<keyword evidence="12" id="KW-1185">Reference proteome</keyword>
<feature type="compositionally biased region" description="Polar residues" evidence="10">
    <location>
        <begin position="108"/>
        <end position="147"/>
    </location>
</feature>
<dbReference type="CDD" id="cd00086">
    <property type="entry name" value="homeodomain"/>
    <property type="match status" value="1"/>
</dbReference>
<keyword evidence="2" id="KW-0217">Developmental protein</keyword>
<dbReference type="GO" id="GO:0048337">
    <property type="term" value="P:positive regulation of mesodermal cell fate specification"/>
    <property type="evidence" value="ECO:0007669"/>
    <property type="project" value="UniProtKB-ARBA"/>
</dbReference>
<dbReference type="InterPro" id="IPR009057">
    <property type="entry name" value="Homeodomain-like_sf"/>
</dbReference>
<dbReference type="PANTHER" id="PTHR45771:SF6">
    <property type="entry name" value="HOMEOTIC PROTEIN SEX COMBS REDUCED"/>
    <property type="match status" value="1"/>
</dbReference>
<evidence type="ECO:0000256" key="3">
    <source>
        <dbReference type="ARBA" id="ARBA00023015"/>
    </source>
</evidence>
<evidence type="ECO:0000256" key="1">
    <source>
        <dbReference type="ARBA" id="ARBA00004123"/>
    </source>
</evidence>
<dbReference type="AlphaFoldDB" id="A0A915CS03"/>
<dbReference type="InterPro" id="IPR050609">
    <property type="entry name" value="Antp_homeobox_Deformed_sf"/>
</dbReference>
<proteinExistence type="predicted"/>
<evidence type="ECO:0000256" key="7">
    <source>
        <dbReference type="ARBA" id="ARBA00023242"/>
    </source>
</evidence>
<keyword evidence="7 8" id="KW-0539">Nucleus</keyword>
<dbReference type="WBParaSite" id="jg12008">
    <property type="protein sequence ID" value="jg12008"/>
    <property type="gene ID" value="jg12008"/>
</dbReference>
<dbReference type="Pfam" id="PF00046">
    <property type="entry name" value="Homeodomain"/>
    <property type="match status" value="1"/>
</dbReference>
<keyword evidence="5 8" id="KW-0371">Homeobox</keyword>
<dbReference type="PANTHER" id="PTHR45771">
    <property type="entry name" value="HOMEOTIC PROTEIN DEFORMED"/>
    <property type="match status" value="1"/>
</dbReference>
<keyword evidence="4 8" id="KW-0238">DNA-binding</keyword>
<evidence type="ECO:0000313" key="12">
    <source>
        <dbReference type="Proteomes" id="UP000887574"/>
    </source>
</evidence>
<feature type="domain" description="Homeobox" evidence="11">
    <location>
        <begin position="204"/>
        <end position="264"/>
    </location>
</feature>
<feature type="region of interest" description="Disordered" evidence="10">
    <location>
        <begin position="108"/>
        <end position="210"/>
    </location>
</feature>
<dbReference type="PRINTS" id="PR00024">
    <property type="entry name" value="HOMEOBOX"/>
</dbReference>
<dbReference type="InterPro" id="IPR020479">
    <property type="entry name" value="HD_metazoa"/>
</dbReference>
<feature type="compositionally biased region" description="Low complexity" evidence="10">
    <location>
        <begin position="13"/>
        <end position="24"/>
    </location>
</feature>
<dbReference type="Proteomes" id="UP000887574">
    <property type="component" value="Unplaced"/>
</dbReference>
<evidence type="ECO:0000256" key="10">
    <source>
        <dbReference type="SAM" id="MobiDB-lite"/>
    </source>
</evidence>
<dbReference type="PROSITE" id="PS50071">
    <property type="entry name" value="HOMEOBOX_2"/>
    <property type="match status" value="1"/>
</dbReference>
<feature type="region of interest" description="Disordered" evidence="10">
    <location>
        <begin position="1"/>
        <end position="24"/>
    </location>
</feature>
<evidence type="ECO:0000259" key="11">
    <source>
        <dbReference type="PROSITE" id="PS50071"/>
    </source>
</evidence>
<feature type="compositionally biased region" description="Basic residues" evidence="10">
    <location>
        <begin position="152"/>
        <end position="161"/>
    </location>
</feature>
<feature type="compositionally biased region" description="Polar residues" evidence="10">
    <location>
        <begin position="1"/>
        <end position="12"/>
    </location>
</feature>
<comment type="subcellular location">
    <subcellularLocation>
        <location evidence="1 8 9">Nucleus</location>
    </subcellularLocation>
</comment>
<feature type="DNA-binding region" description="Homeobox" evidence="8">
    <location>
        <begin position="206"/>
        <end position="265"/>
    </location>
</feature>
<evidence type="ECO:0000313" key="13">
    <source>
        <dbReference type="WBParaSite" id="jg12008"/>
    </source>
</evidence>
<evidence type="ECO:0000256" key="8">
    <source>
        <dbReference type="PROSITE-ProRule" id="PRU00108"/>
    </source>
</evidence>
<dbReference type="InterPro" id="IPR001356">
    <property type="entry name" value="HD"/>
</dbReference>
<dbReference type="InterPro" id="IPR001827">
    <property type="entry name" value="Homeobox_Antennapedia_CS"/>
</dbReference>
<dbReference type="GO" id="GO:0000981">
    <property type="term" value="F:DNA-binding transcription factor activity, RNA polymerase II-specific"/>
    <property type="evidence" value="ECO:0007669"/>
    <property type="project" value="InterPro"/>
</dbReference>
<evidence type="ECO:0000256" key="2">
    <source>
        <dbReference type="ARBA" id="ARBA00022473"/>
    </source>
</evidence>
<dbReference type="GO" id="GO:0009952">
    <property type="term" value="P:anterior/posterior pattern specification"/>
    <property type="evidence" value="ECO:0007669"/>
    <property type="project" value="UniProtKB-ARBA"/>
</dbReference>
<accession>A0A915CS03</accession>
<feature type="compositionally biased region" description="Acidic residues" evidence="10">
    <location>
        <begin position="172"/>
        <end position="183"/>
    </location>
</feature>
<evidence type="ECO:0000256" key="5">
    <source>
        <dbReference type="ARBA" id="ARBA00023155"/>
    </source>
</evidence>
<reference evidence="13" key="1">
    <citation type="submission" date="2022-11" db="UniProtKB">
        <authorList>
            <consortium name="WormBaseParasite"/>
        </authorList>
    </citation>
    <scope>IDENTIFICATION</scope>
</reference>
<evidence type="ECO:0000256" key="9">
    <source>
        <dbReference type="RuleBase" id="RU000682"/>
    </source>
</evidence>
<dbReference type="PROSITE" id="PS00027">
    <property type="entry name" value="HOMEOBOX_1"/>
    <property type="match status" value="1"/>
</dbReference>
<dbReference type="SMART" id="SM00389">
    <property type="entry name" value="HOX"/>
    <property type="match status" value="1"/>
</dbReference>
<dbReference type="FunFam" id="1.10.10.60:FF:000398">
    <property type="entry name" value="Homeobox protein lin-39"/>
    <property type="match status" value="1"/>
</dbReference>
<keyword evidence="6" id="KW-0804">Transcription</keyword>
<protein>
    <submittedName>
        <fullName evidence="13">Homeobox domain-containing protein</fullName>
    </submittedName>
</protein>
<dbReference type="PROSITE" id="PS00032">
    <property type="entry name" value="ANTENNAPEDIA"/>
    <property type="match status" value="1"/>
</dbReference>
<organism evidence="12 13">
    <name type="scientific">Ditylenchus dipsaci</name>
    <dbReference type="NCBI Taxonomy" id="166011"/>
    <lineage>
        <taxon>Eukaryota</taxon>
        <taxon>Metazoa</taxon>
        <taxon>Ecdysozoa</taxon>
        <taxon>Nematoda</taxon>
        <taxon>Chromadorea</taxon>
        <taxon>Rhabditida</taxon>
        <taxon>Tylenchina</taxon>
        <taxon>Tylenchomorpha</taxon>
        <taxon>Sphaerularioidea</taxon>
        <taxon>Anguinidae</taxon>
        <taxon>Anguininae</taxon>
        <taxon>Ditylenchus</taxon>
    </lineage>
</organism>
<dbReference type="SUPFAM" id="SSF46689">
    <property type="entry name" value="Homeodomain-like"/>
    <property type="match status" value="1"/>
</dbReference>
<dbReference type="GO" id="GO:0045944">
    <property type="term" value="P:positive regulation of transcription by RNA polymerase II"/>
    <property type="evidence" value="ECO:0007669"/>
    <property type="project" value="TreeGrafter"/>
</dbReference>
<dbReference type="GO" id="GO:0000978">
    <property type="term" value="F:RNA polymerase II cis-regulatory region sequence-specific DNA binding"/>
    <property type="evidence" value="ECO:0007669"/>
    <property type="project" value="TreeGrafter"/>
</dbReference>
<evidence type="ECO:0000256" key="4">
    <source>
        <dbReference type="ARBA" id="ARBA00023125"/>
    </source>
</evidence>
<evidence type="ECO:0000256" key="6">
    <source>
        <dbReference type="ARBA" id="ARBA00023163"/>
    </source>
</evidence>
<keyword evidence="3" id="KW-0805">Transcription regulation</keyword>